<feature type="transmembrane region" description="Helical" evidence="1">
    <location>
        <begin position="133"/>
        <end position="154"/>
    </location>
</feature>
<feature type="transmembrane region" description="Helical" evidence="1">
    <location>
        <begin position="160"/>
        <end position="178"/>
    </location>
</feature>
<evidence type="ECO:0008006" key="4">
    <source>
        <dbReference type="Google" id="ProtNLM"/>
    </source>
</evidence>
<proteinExistence type="predicted"/>
<gene>
    <name evidence="2" type="ORF">SGL43_01738</name>
</gene>
<comment type="caution">
    <text evidence="2">The sequence shown here is derived from an EMBL/GenBank/DDBJ whole genome shotgun (WGS) entry which is preliminary data.</text>
</comment>
<name>A0ABM9GTG8_STRGL</name>
<evidence type="ECO:0000256" key="1">
    <source>
        <dbReference type="SAM" id="Phobius"/>
    </source>
</evidence>
<reference evidence="2" key="1">
    <citation type="submission" date="2022-03" db="EMBL/GenBank/DDBJ databases">
        <authorList>
            <person name="Leyn A S."/>
        </authorList>
    </citation>
    <scope>NUCLEOTIDE SEQUENCE</scope>
    <source>
        <strain evidence="2">Streptomyces globisporus 4-3</strain>
    </source>
</reference>
<organism evidence="2 3">
    <name type="scientific">Streptomyces globisporus</name>
    <dbReference type="NCBI Taxonomy" id="1908"/>
    <lineage>
        <taxon>Bacteria</taxon>
        <taxon>Bacillati</taxon>
        <taxon>Actinomycetota</taxon>
        <taxon>Actinomycetes</taxon>
        <taxon>Kitasatosporales</taxon>
        <taxon>Streptomycetaceae</taxon>
        <taxon>Streptomyces</taxon>
    </lineage>
</organism>
<protein>
    <recommendedName>
        <fullName evidence="4">Integral membrane protein</fullName>
    </recommendedName>
</protein>
<dbReference type="Proteomes" id="UP001154015">
    <property type="component" value="Unassembled WGS sequence"/>
</dbReference>
<feature type="transmembrane region" description="Helical" evidence="1">
    <location>
        <begin position="25"/>
        <end position="43"/>
    </location>
</feature>
<evidence type="ECO:0000313" key="3">
    <source>
        <dbReference type="Proteomes" id="UP001154015"/>
    </source>
</evidence>
<dbReference type="EMBL" id="CAKXYP010000004">
    <property type="protein sequence ID" value="CAH9414729.1"/>
    <property type="molecule type" value="Genomic_DNA"/>
</dbReference>
<keyword evidence="1" id="KW-1133">Transmembrane helix</keyword>
<sequence length="194" mass="20036">MEDMARSGGTSTGAETGASRERLRVVGAVLAVLVAAAAAGFLAGEGFGTGTADGARGLIVAVAVGLLAAGATVGVWRVNRRHAARLGISTSRYLRVARSVRRGEAPDDAVERAAAADLVRRMRRGPGSSSHRWAPRLLIGGGGLWGAAGVVFIADDAYGWALYAFAMMGLVLVQLVSLRRRGRRLEAAARALGT</sequence>
<keyword evidence="3" id="KW-1185">Reference proteome</keyword>
<evidence type="ECO:0000313" key="2">
    <source>
        <dbReference type="EMBL" id="CAH9414729.1"/>
    </source>
</evidence>
<feature type="transmembrane region" description="Helical" evidence="1">
    <location>
        <begin position="55"/>
        <end position="76"/>
    </location>
</feature>
<accession>A0ABM9GTG8</accession>
<keyword evidence="1" id="KW-0812">Transmembrane</keyword>
<keyword evidence="1" id="KW-0472">Membrane</keyword>